<dbReference type="EMBL" id="CP015596">
    <property type="protein sequence ID" value="ANE80181.1"/>
    <property type="molecule type" value="Genomic_DNA"/>
</dbReference>
<evidence type="ECO:0000256" key="1">
    <source>
        <dbReference type="SAM" id="Phobius"/>
    </source>
</evidence>
<evidence type="ECO:0000313" key="2">
    <source>
        <dbReference type="EMBL" id="ANE80181.1"/>
    </source>
</evidence>
<feature type="transmembrane region" description="Helical" evidence="1">
    <location>
        <begin position="269"/>
        <end position="287"/>
    </location>
</feature>
<sequence length="400" mass="42620">MIDDAGRESQFLAAIQELRALTGALRAAEAAAAAAEWGDDAALAQEAGRARSELDRDVGSDVGAAGASEQWLARAAEHARAVDATRDLPQTPRQAAANVVVAVGLARAAVAEAVLQVALARQVSPAPTRTAVVRGIRGLLPGLARRVGGELRHVLRAKPRAILVRTAITLGIALALVGFYHFSGLVRYDAGRLTLYLFAAIVGSVICTNALCFEAERVRRALADGERIWRILVVKNITIAVLVIGAGLPVIGALTAIGDGNPVAMIDQLVTMVFIWLGVANVLSVLYPLRHEPVSARLHDGTWKPFLFSFALSYGVGLTVNVMIYWRLWSRQYAARELAGGDWAAFGLVLASALSSWVLLTVFAVACSRDPRVRALLSREMIPYDKAARQGVQQRSPGGG</sequence>
<dbReference type="AlphaFoldDB" id="A0A172UMB8"/>
<evidence type="ECO:0000313" key="3">
    <source>
        <dbReference type="Proteomes" id="UP000077143"/>
    </source>
</evidence>
<keyword evidence="1" id="KW-1133">Transmembrane helix</keyword>
<keyword evidence="1" id="KW-0812">Transmembrane</keyword>
<feature type="transmembrane region" description="Helical" evidence="1">
    <location>
        <begin position="194"/>
        <end position="213"/>
    </location>
</feature>
<dbReference type="Proteomes" id="UP000077143">
    <property type="component" value="Chromosome"/>
</dbReference>
<gene>
    <name evidence="2" type="ORF">A7U43_13420</name>
</gene>
<reference evidence="2 3" key="1">
    <citation type="submission" date="2016-05" db="EMBL/GenBank/DDBJ databases">
        <title>Complete genome sequence of a phthalic acid esters degrading Mycobacterium sp. YC-RL4.</title>
        <authorList>
            <person name="Ren L."/>
            <person name="Fan S."/>
            <person name="Ruth N."/>
            <person name="Jia Y."/>
            <person name="Wang J."/>
            <person name="Qiao C."/>
        </authorList>
    </citation>
    <scope>NUCLEOTIDE SEQUENCE [LARGE SCALE GENOMIC DNA]</scope>
    <source>
        <strain evidence="2 3">YC-RL4</strain>
    </source>
</reference>
<organism evidence="2 3">
    <name type="scientific">Mycobacterium adipatum</name>
    <dbReference type="NCBI Taxonomy" id="1682113"/>
    <lineage>
        <taxon>Bacteria</taxon>
        <taxon>Bacillati</taxon>
        <taxon>Actinomycetota</taxon>
        <taxon>Actinomycetes</taxon>
        <taxon>Mycobacteriales</taxon>
        <taxon>Mycobacteriaceae</taxon>
        <taxon>Mycobacterium</taxon>
    </lineage>
</organism>
<keyword evidence="1" id="KW-0472">Membrane</keyword>
<feature type="transmembrane region" description="Helical" evidence="1">
    <location>
        <begin position="162"/>
        <end position="182"/>
    </location>
</feature>
<dbReference type="RefSeq" id="WP_067995882.1">
    <property type="nucleotide sequence ID" value="NZ_CP015596.1"/>
</dbReference>
<name>A0A172UMB8_9MYCO</name>
<keyword evidence="3" id="KW-1185">Reference proteome</keyword>
<accession>A0A172UMB8</accession>
<protein>
    <submittedName>
        <fullName evidence="2">Uncharacterized protein</fullName>
    </submittedName>
</protein>
<dbReference type="STRING" id="1682113.A7U43_13420"/>
<feature type="transmembrane region" description="Helical" evidence="1">
    <location>
        <begin position="346"/>
        <end position="367"/>
    </location>
</feature>
<feature type="transmembrane region" description="Helical" evidence="1">
    <location>
        <begin position="233"/>
        <end position="257"/>
    </location>
</feature>
<proteinExistence type="predicted"/>
<dbReference type="OrthoDB" id="4377027at2"/>
<feature type="transmembrane region" description="Helical" evidence="1">
    <location>
        <begin position="307"/>
        <end position="326"/>
    </location>
</feature>
<dbReference type="KEGG" id="madi:A7U43_13420"/>